<dbReference type="EMBL" id="SBJO01000061">
    <property type="protein sequence ID" value="KAF9763702.1"/>
    <property type="molecule type" value="Genomic_DNA"/>
</dbReference>
<protein>
    <submittedName>
        <fullName evidence="3">Uncharacterized protein</fullName>
    </submittedName>
</protein>
<keyword evidence="2" id="KW-0732">Signal</keyword>
<evidence type="ECO:0000313" key="4">
    <source>
        <dbReference type="Proteomes" id="UP000740883"/>
    </source>
</evidence>
<feature type="compositionally biased region" description="Basic and acidic residues" evidence="1">
    <location>
        <begin position="222"/>
        <end position="235"/>
    </location>
</feature>
<comment type="caution">
    <text evidence="3">The sequence shown here is derived from an EMBL/GenBank/DDBJ whole genome shotgun (WGS) entry which is preliminary data.</text>
</comment>
<dbReference type="AlphaFoldDB" id="A0A9P6H0P3"/>
<reference evidence="3 4" key="1">
    <citation type="journal article" date="2020" name="Genome Biol. Evol.">
        <title>Comparative genomics of strictly vertically transmitted, feminizing microsporidia endosymbionts of amphipod crustaceans.</title>
        <authorList>
            <person name="Cormier A."/>
            <person name="Chebbi M.A."/>
            <person name="Giraud I."/>
            <person name="Wattier R."/>
            <person name="Teixeira M."/>
            <person name="Gilbert C."/>
            <person name="Rigaud T."/>
            <person name="Cordaux R."/>
        </authorList>
    </citation>
    <scope>NUCLEOTIDE SEQUENCE [LARGE SCALE GENOMIC DNA]</scope>
    <source>
        <strain evidence="3 4">Ou3-Ou53</strain>
    </source>
</reference>
<keyword evidence="4" id="KW-1185">Reference proteome</keyword>
<evidence type="ECO:0000256" key="2">
    <source>
        <dbReference type="SAM" id="SignalP"/>
    </source>
</evidence>
<name>A0A9P6H0P3_9MICR</name>
<feature type="non-terminal residue" evidence="3">
    <location>
        <position position="324"/>
    </location>
</feature>
<dbReference type="Proteomes" id="UP000740883">
    <property type="component" value="Unassembled WGS sequence"/>
</dbReference>
<accession>A0A9P6H0P3</accession>
<feature type="chain" id="PRO_5040508376" evidence="2">
    <location>
        <begin position="17"/>
        <end position="324"/>
    </location>
</feature>
<proteinExistence type="predicted"/>
<feature type="region of interest" description="Disordered" evidence="1">
    <location>
        <begin position="196"/>
        <end position="239"/>
    </location>
</feature>
<evidence type="ECO:0000256" key="1">
    <source>
        <dbReference type="SAM" id="MobiDB-lite"/>
    </source>
</evidence>
<organism evidence="3 4">
    <name type="scientific">Nosema granulosis</name>
    <dbReference type="NCBI Taxonomy" id="83296"/>
    <lineage>
        <taxon>Eukaryota</taxon>
        <taxon>Fungi</taxon>
        <taxon>Fungi incertae sedis</taxon>
        <taxon>Microsporidia</taxon>
        <taxon>Nosematidae</taxon>
        <taxon>Nosema</taxon>
    </lineage>
</organism>
<feature type="compositionally biased region" description="Basic and acidic residues" evidence="1">
    <location>
        <begin position="196"/>
        <end position="214"/>
    </location>
</feature>
<sequence length="324" mass="38065">MIQFIIKLFFVFSADLSPTINKKTSICFILATQGHPEIEKVKISKNQFAVESFQVVSINNSFFEAYESFITKNVMKEIRLSFYHIEVFLMFENTRDKLECDIELETKNHKITRVGPFMLSFNEHIDNYDVNFLKTHEDNLTCVNMPLLKESKDIKGIFLSVYVLKNIKEVINNQILKDNKNKSQKSIEEEKFIERTPKEKDAVKPPLKFEGEFKPKKKKPEKHLDKQKETTDLKHTPQLFQSDLSEDIDTFLEKTSEKHLDKQKETTDLKHTPQLFQSDLSEDIDTFLEKTSEKHLDKQKETTDLKHTPQLFQSDLSEDIDTFL</sequence>
<feature type="signal peptide" evidence="2">
    <location>
        <begin position="1"/>
        <end position="16"/>
    </location>
</feature>
<gene>
    <name evidence="3" type="ORF">NGRA_1115</name>
</gene>
<evidence type="ECO:0000313" key="3">
    <source>
        <dbReference type="EMBL" id="KAF9763702.1"/>
    </source>
</evidence>